<gene>
    <name evidence="11" type="ORF">Fcan01_00003</name>
</gene>
<accession>A0A226EW48</accession>
<dbReference type="InterPro" id="IPR011614">
    <property type="entry name" value="Catalase_core"/>
</dbReference>
<evidence type="ECO:0000256" key="2">
    <source>
        <dbReference type="ARBA" id="ARBA00022559"/>
    </source>
</evidence>
<dbReference type="InterPro" id="IPR010582">
    <property type="entry name" value="Catalase_immune_responsive"/>
</dbReference>
<dbReference type="InterPro" id="IPR024711">
    <property type="entry name" value="Catalase_clade1/3"/>
</dbReference>
<dbReference type="PROSITE" id="PS51402">
    <property type="entry name" value="CATALASE_3"/>
    <property type="match status" value="1"/>
</dbReference>
<dbReference type="InterPro" id="IPR018028">
    <property type="entry name" value="Catalase"/>
</dbReference>
<dbReference type="GO" id="GO:0005739">
    <property type="term" value="C:mitochondrion"/>
    <property type="evidence" value="ECO:0007669"/>
    <property type="project" value="TreeGrafter"/>
</dbReference>
<sequence>MTTPTTAQPVNETGNIIESLTASLSKKIPERIVHANGTGALGYFVGKYTSAGLFTKMGVEVPVMARFSTTVLETGSSDGVEDMRGFAVKFYTQDGNYDLLMLNIKAFNIRDPILFPSIGRSRMRHPETFVLDPDTYWDFTSLRPEVTFGTLLSFSDAGRMKNYREMKGFALNTFKWTGGQCGESVFVRYHMLPDDVQEPVSTSPSSCPYEDPDHFRKDLYHSIKSSRFPTWTLNIQIMTPSTSSTCTFDPFDPTKIWPEKEFPLIPVGTMTLNQNPSNFAEQIEKVAFHPGNLIPGVALSPDRVLHGRIFAYSVAQRHRLGRDFNKIPVNCPLHRNEKTEIFSNRFNQVKYFPSSFNGISSHNGNRNGNEGGDIVTSDTVTRPDRGQEDNYRQIDDYWRGEMSPEERVRTVKAIAKSLAMAKPEIRERSFERNWDPINKELSEMLRKEIEILNEMKCKL</sequence>
<keyword evidence="5" id="KW-0560">Oxidoreductase</keyword>
<protein>
    <submittedName>
        <fullName evidence="11">Catalase</fullName>
    </submittedName>
</protein>
<dbReference type="GO" id="GO:0020037">
    <property type="term" value="F:heme binding"/>
    <property type="evidence" value="ECO:0007669"/>
    <property type="project" value="InterPro"/>
</dbReference>
<dbReference type="GO" id="GO:0042542">
    <property type="term" value="P:response to hydrogen peroxide"/>
    <property type="evidence" value="ECO:0007669"/>
    <property type="project" value="TreeGrafter"/>
</dbReference>
<keyword evidence="3 8" id="KW-0349">Heme</keyword>
<proteinExistence type="inferred from homology"/>
<dbReference type="InterPro" id="IPR020835">
    <property type="entry name" value="Catalase_sf"/>
</dbReference>
<comment type="cofactor">
    <cofactor evidence="8">
        <name>heme</name>
        <dbReference type="ChEBI" id="CHEBI:30413"/>
    </cofactor>
</comment>
<dbReference type="PIRSF" id="PIRSF038928">
    <property type="entry name" value="Catalase_clade1-3"/>
    <property type="match status" value="1"/>
</dbReference>
<dbReference type="OrthoDB" id="6880011at2759"/>
<evidence type="ECO:0000259" key="10">
    <source>
        <dbReference type="SMART" id="SM01060"/>
    </source>
</evidence>
<keyword evidence="12" id="KW-1185">Reference proteome</keyword>
<keyword evidence="6 8" id="KW-0408">Iron</keyword>
<dbReference type="GO" id="GO:0042744">
    <property type="term" value="P:hydrogen peroxide catabolic process"/>
    <property type="evidence" value="ECO:0007669"/>
    <property type="project" value="UniProtKB-KW"/>
</dbReference>
<name>A0A226EW48_FOLCA</name>
<evidence type="ECO:0000256" key="5">
    <source>
        <dbReference type="ARBA" id="ARBA00023002"/>
    </source>
</evidence>
<keyword evidence="2" id="KW-0575">Peroxidase</keyword>
<dbReference type="PANTHER" id="PTHR11465:SF9">
    <property type="entry name" value="CATALASE"/>
    <property type="match status" value="1"/>
</dbReference>
<dbReference type="Proteomes" id="UP000198287">
    <property type="component" value="Unassembled WGS sequence"/>
</dbReference>
<reference evidence="11 12" key="1">
    <citation type="submission" date="2015-12" db="EMBL/GenBank/DDBJ databases">
        <title>The genome of Folsomia candida.</title>
        <authorList>
            <person name="Faddeeva A."/>
            <person name="Derks M.F."/>
            <person name="Anvar Y."/>
            <person name="Smit S."/>
            <person name="Van Straalen N."/>
            <person name="Roelofs D."/>
        </authorList>
    </citation>
    <scope>NUCLEOTIDE SEQUENCE [LARGE SCALE GENOMIC DNA]</scope>
    <source>
        <strain evidence="11 12">VU population</strain>
        <tissue evidence="11">Whole body</tissue>
    </source>
</reference>
<feature type="domain" description="Catalase core" evidence="10">
    <location>
        <begin position="3"/>
        <end position="360"/>
    </location>
</feature>
<evidence type="ECO:0000313" key="11">
    <source>
        <dbReference type="EMBL" id="OXA61823.1"/>
    </source>
</evidence>
<organism evidence="11 12">
    <name type="scientific">Folsomia candida</name>
    <name type="common">Springtail</name>
    <dbReference type="NCBI Taxonomy" id="158441"/>
    <lineage>
        <taxon>Eukaryota</taxon>
        <taxon>Metazoa</taxon>
        <taxon>Ecdysozoa</taxon>
        <taxon>Arthropoda</taxon>
        <taxon>Hexapoda</taxon>
        <taxon>Collembola</taxon>
        <taxon>Entomobryomorpha</taxon>
        <taxon>Isotomoidea</taxon>
        <taxon>Isotomidae</taxon>
        <taxon>Proisotominae</taxon>
        <taxon>Folsomia</taxon>
    </lineage>
</organism>
<evidence type="ECO:0000256" key="6">
    <source>
        <dbReference type="ARBA" id="ARBA00023004"/>
    </source>
</evidence>
<comment type="caution">
    <text evidence="11">The sequence shown here is derived from an EMBL/GenBank/DDBJ whole genome shotgun (WGS) entry which is preliminary data.</text>
</comment>
<feature type="region of interest" description="Disordered" evidence="9">
    <location>
        <begin position="362"/>
        <end position="388"/>
    </location>
</feature>
<evidence type="ECO:0000256" key="4">
    <source>
        <dbReference type="ARBA" id="ARBA00022723"/>
    </source>
</evidence>
<dbReference type="PANTHER" id="PTHR11465">
    <property type="entry name" value="CATALASE"/>
    <property type="match status" value="1"/>
</dbReference>
<keyword evidence="4 8" id="KW-0479">Metal-binding</keyword>
<dbReference type="SMART" id="SM01060">
    <property type="entry name" value="Catalase"/>
    <property type="match status" value="1"/>
</dbReference>
<feature type="binding site" description="axial binding residue" evidence="8">
    <location>
        <position position="312"/>
    </location>
    <ligand>
        <name>heme</name>
        <dbReference type="ChEBI" id="CHEBI:30413"/>
    </ligand>
    <ligandPart>
        <name>Fe</name>
        <dbReference type="ChEBI" id="CHEBI:18248"/>
    </ligandPart>
</feature>
<evidence type="ECO:0000256" key="8">
    <source>
        <dbReference type="PIRSR" id="PIRSR038928-2"/>
    </source>
</evidence>
<keyword evidence="7" id="KW-0376">Hydrogen peroxide</keyword>
<dbReference type="Pfam" id="PF06628">
    <property type="entry name" value="Catalase-rel"/>
    <property type="match status" value="1"/>
</dbReference>
<evidence type="ECO:0000256" key="1">
    <source>
        <dbReference type="ARBA" id="ARBA00005329"/>
    </source>
</evidence>
<evidence type="ECO:0000256" key="7">
    <source>
        <dbReference type="ARBA" id="ARBA00023324"/>
    </source>
</evidence>
<dbReference type="Pfam" id="PF00199">
    <property type="entry name" value="Catalase"/>
    <property type="match status" value="1"/>
</dbReference>
<dbReference type="PRINTS" id="PR00067">
    <property type="entry name" value="CATALASE"/>
</dbReference>
<dbReference type="GO" id="GO:0004096">
    <property type="term" value="F:catalase activity"/>
    <property type="evidence" value="ECO:0007669"/>
    <property type="project" value="UniProtKB-EC"/>
</dbReference>
<evidence type="ECO:0000256" key="9">
    <source>
        <dbReference type="SAM" id="MobiDB-lite"/>
    </source>
</evidence>
<evidence type="ECO:0000313" key="12">
    <source>
        <dbReference type="Proteomes" id="UP000198287"/>
    </source>
</evidence>
<dbReference type="AlphaFoldDB" id="A0A226EW48"/>
<comment type="similarity">
    <text evidence="1">Belongs to the catalase family.</text>
</comment>
<dbReference type="GO" id="GO:0046872">
    <property type="term" value="F:metal ion binding"/>
    <property type="evidence" value="ECO:0007669"/>
    <property type="project" value="UniProtKB-KW"/>
</dbReference>
<dbReference type="EMBL" id="LNIX01000001">
    <property type="protein sequence ID" value="OXA61823.1"/>
    <property type="molecule type" value="Genomic_DNA"/>
</dbReference>
<dbReference type="GO" id="GO:0005777">
    <property type="term" value="C:peroxisome"/>
    <property type="evidence" value="ECO:0007669"/>
    <property type="project" value="TreeGrafter"/>
</dbReference>
<dbReference type="Gene3D" id="2.40.180.10">
    <property type="entry name" value="Catalase core domain"/>
    <property type="match status" value="1"/>
</dbReference>
<evidence type="ECO:0000256" key="3">
    <source>
        <dbReference type="ARBA" id="ARBA00022617"/>
    </source>
</evidence>
<dbReference type="SUPFAM" id="SSF56634">
    <property type="entry name" value="Heme-dependent catalase-like"/>
    <property type="match status" value="1"/>
</dbReference>
<dbReference type="STRING" id="158441.A0A226EW48"/>